<evidence type="ECO:0000313" key="3">
    <source>
        <dbReference type="EMBL" id="MZR30341.1"/>
    </source>
</evidence>
<dbReference type="Gene3D" id="3.30.420.40">
    <property type="match status" value="1"/>
</dbReference>
<dbReference type="Gene3D" id="1.10.3210.10">
    <property type="entry name" value="Hypothetical protein af1432"/>
    <property type="match status" value="1"/>
</dbReference>
<dbReference type="SUPFAM" id="SSF53067">
    <property type="entry name" value="Actin-like ATPase domain"/>
    <property type="match status" value="2"/>
</dbReference>
<dbReference type="Gene3D" id="3.30.420.150">
    <property type="entry name" value="Exopolyphosphatase. Domain 2"/>
    <property type="match status" value="1"/>
</dbReference>
<dbReference type="Pfam" id="PF02541">
    <property type="entry name" value="Ppx-GppA"/>
    <property type="match status" value="1"/>
</dbReference>
<evidence type="ECO:0000313" key="4">
    <source>
        <dbReference type="Proteomes" id="UP000476030"/>
    </source>
</evidence>
<dbReference type="InterPro" id="IPR043129">
    <property type="entry name" value="ATPase_NBD"/>
</dbReference>
<protein>
    <submittedName>
        <fullName evidence="3">Ppx/GppA family phosphatase</fullName>
    </submittedName>
</protein>
<keyword evidence="4" id="KW-1185">Reference proteome</keyword>
<proteinExistence type="predicted"/>
<dbReference type="InterPro" id="IPR050273">
    <property type="entry name" value="GppA/Ppx_hydrolase"/>
</dbReference>
<sequence length="503" mass="55293">MEERDRDLDPAVKLSDRSTAVIDIGSNSVRLVVFDGPQRVPLPKFNEKVLCGLGKELGTTGRLGDKAMADALSALRRYAALVHHMGIERVMVAATAAVREAENGSEFVSAIEQECDLNVQVLSGRQEARYSGLGVLSGMPHANGLAGDLGGGSLELVEISDFRINETATLPLGALRLSYMDMPEKKLRKFINKKFGKADWLQDLSGRDFYAVGGAWRVLARYHIFKNNHPLNIIHNYRLTLAEMTELIDEILGMSIQELYDANGIPKSRANTMHTAAIIMQELLTITAPNNIFFSGNGLREGMLFSELKKSVRRRDPLLDACRDMAAAEGRFAEHGEEIFAWLLDLLSDVDEKGRRLTLAAATLSDIAWWANSDYRAAQAFRRIFRAPFNGIGHRGRAMVALSVYARYKGDFSGPATDDSLRLLTDEEAKDALTIGLALRLSHTLSGGTVGILSMTQLETNSTTITLKIPKSLSVLVGHHVVNQFEALGANLEVEPVIEFIPD</sequence>
<feature type="domain" description="Exopolyphosphatase C-terminal" evidence="2">
    <location>
        <begin position="318"/>
        <end position="488"/>
    </location>
</feature>
<dbReference type="GO" id="GO:0016462">
    <property type="term" value="F:pyrophosphatase activity"/>
    <property type="evidence" value="ECO:0007669"/>
    <property type="project" value="TreeGrafter"/>
</dbReference>
<organism evidence="3 4">
    <name type="scientific">Sneathiella litorea</name>
    <dbReference type="NCBI Taxonomy" id="2606216"/>
    <lineage>
        <taxon>Bacteria</taxon>
        <taxon>Pseudomonadati</taxon>
        <taxon>Pseudomonadota</taxon>
        <taxon>Alphaproteobacteria</taxon>
        <taxon>Sneathiellales</taxon>
        <taxon>Sneathiellaceae</taxon>
        <taxon>Sneathiella</taxon>
    </lineage>
</organism>
<evidence type="ECO:0000259" key="1">
    <source>
        <dbReference type="Pfam" id="PF02541"/>
    </source>
</evidence>
<dbReference type="RefSeq" id="WP_161314933.1">
    <property type="nucleotide sequence ID" value="NZ_WTUW01000002.1"/>
</dbReference>
<gene>
    <name evidence="3" type="ORF">GQE98_06790</name>
</gene>
<feature type="domain" description="Ppx/GppA phosphatase N-terminal" evidence="1">
    <location>
        <begin position="47"/>
        <end position="310"/>
    </location>
</feature>
<dbReference type="InterPro" id="IPR003695">
    <property type="entry name" value="Ppx_GppA_N"/>
</dbReference>
<dbReference type="InterPro" id="IPR048951">
    <property type="entry name" value="Ppx_C"/>
</dbReference>
<name>A0A6L8W5I2_9PROT</name>
<dbReference type="Proteomes" id="UP000476030">
    <property type="component" value="Unassembled WGS sequence"/>
</dbReference>
<reference evidence="3 4" key="1">
    <citation type="submission" date="2019-12" db="EMBL/GenBank/DDBJ databases">
        <title>Snethiella sp. nov. sp. isolated from sea sand.</title>
        <authorList>
            <person name="Kim J."/>
            <person name="Jeong S.E."/>
            <person name="Jung H.S."/>
            <person name="Jeon C.O."/>
        </authorList>
    </citation>
    <scope>NUCLEOTIDE SEQUENCE [LARGE SCALE GENOMIC DNA]</scope>
    <source>
        <strain evidence="3 4">DP05</strain>
    </source>
</reference>
<accession>A0A6L8W5I2</accession>
<dbReference type="CDD" id="cd24052">
    <property type="entry name" value="ASKHA_NBD_HpPPX-GppA-like"/>
    <property type="match status" value="1"/>
</dbReference>
<dbReference type="Pfam" id="PF21697">
    <property type="entry name" value="Ppx_C"/>
    <property type="match status" value="1"/>
</dbReference>
<dbReference type="AlphaFoldDB" id="A0A6L8W5I2"/>
<dbReference type="PANTHER" id="PTHR30005">
    <property type="entry name" value="EXOPOLYPHOSPHATASE"/>
    <property type="match status" value="1"/>
</dbReference>
<evidence type="ECO:0000259" key="2">
    <source>
        <dbReference type="Pfam" id="PF21697"/>
    </source>
</evidence>
<comment type="caution">
    <text evidence="3">The sequence shown here is derived from an EMBL/GenBank/DDBJ whole genome shotgun (WGS) entry which is preliminary data.</text>
</comment>
<dbReference type="EMBL" id="WTUW01000002">
    <property type="protein sequence ID" value="MZR30341.1"/>
    <property type="molecule type" value="Genomic_DNA"/>
</dbReference>
<dbReference type="PANTHER" id="PTHR30005:SF0">
    <property type="entry name" value="RETROGRADE REGULATION PROTEIN 2"/>
    <property type="match status" value="1"/>
</dbReference>
<dbReference type="SUPFAM" id="SSF109604">
    <property type="entry name" value="HD-domain/PDEase-like"/>
    <property type="match status" value="1"/>
</dbReference>